<keyword evidence="4" id="KW-1185">Reference proteome</keyword>
<accession>A0A6G6WBB2</accession>
<dbReference type="Proteomes" id="UP000502996">
    <property type="component" value="Chromosome"/>
</dbReference>
<organism evidence="3 4">
    <name type="scientific">Nocardioides anomalus</name>
    <dbReference type="NCBI Taxonomy" id="2712223"/>
    <lineage>
        <taxon>Bacteria</taxon>
        <taxon>Bacillati</taxon>
        <taxon>Actinomycetota</taxon>
        <taxon>Actinomycetes</taxon>
        <taxon>Propionibacteriales</taxon>
        <taxon>Nocardioidaceae</taxon>
        <taxon>Nocardioides</taxon>
    </lineage>
</organism>
<evidence type="ECO:0000256" key="2">
    <source>
        <dbReference type="SAM" id="Phobius"/>
    </source>
</evidence>
<dbReference type="KEGG" id="nano:G5V58_06810"/>
<dbReference type="EMBL" id="CP049257">
    <property type="protein sequence ID" value="QIG42522.1"/>
    <property type="molecule type" value="Genomic_DNA"/>
</dbReference>
<sequence>MTTTAPGPIPTDTPGPPDAGATTRAPETGTSPVTFVARTVVPAAMFLATLVVMVRTAAAPLSNPDTFFHLRFGREFLEGWSLRSPGHVTSWATADWVPTQWLPQEVMAQFDQWFGLPGVAWLAGLQFVGLALTFYLAARRWADRVVTAPLVVVALLACAPSISMRPQVLSYLATTLVTALWLAVRAGSRRSPWWLVPLLWVWAMCHGMWPLGVIVSAVAVLGLVLDGVVRGRRALLLGAVPVVAGLAGGLLTPVGAKLLPAVLLVNSRGQYFSEWKPPDFTMPNCLALLLLLLVTVLVMVKRSADWTTILLVGLAAGFAVYSARTVPVAAALLVPVAAAQLQRVVGPVRRQRRRERLFAVGSSVTALVVLALLVPTTSDHTPPQPEWVDGAFASMPAGTRILDESVFGGFLMYRYPDLDFMFSGYGDIYTTHELETMSKINDLQPGWDDMIRDAQPAYAFLDPETPLGYALVHSEGWTVVEDSEDVQLLAPPPGWMSDSD</sequence>
<dbReference type="AlphaFoldDB" id="A0A6G6WBB2"/>
<feature type="transmembrane region" description="Helical" evidence="2">
    <location>
        <begin position="199"/>
        <end position="223"/>
    </location>
</feature>
<gene>
    <name evidence="3" type="ORF">G5V58_06810</name>
</gene>
<evidence type="ECO:0000313" key="4">
    <source>
        <dbReference type="Proteomes" id="UP000502996"/>
    </source>
</evidence>
<feature type="transmembrane region" description="Helical" evidence="2">
    <location>
        <begin position="306"/>
        <end position="322"/>
    </location>
</feature>
<evidence type="ECO:0000313" key="3">
    <source>
        <dbReference type="EMBL" id="QIG42522.1"/>
    </source>
</evidence>
<feature type="compositionally biased region" description="Pro residues" evidence="1">
    <location>
        <begin position="7"/>
        <end position="17"/>
    </location>
</feature>
<feature type="transmembrane region" description="Helical" evidence="2">
    <location>
        <begin position="280"/>
        <end position="299"/>
    </location>
</feature>
<keyword evidence="2" id="KW-0472">Membrane</keyword>
<feature type="transmembrane region" description="Helical" evidence="2">
    <location>
        <begin position="328"/>
        <end position="345"/>
    </location>
</feature>
<feature type="transmembrane region" description="Helical" evidence="2">
    <location>
        <begin position="113"/>
        <end position="138"/>
    </location>
</feature>
<name>A0A6G6WBB2_9ACTN</name>
<protein>
    <recommendedName>
        <fullName evidence="5">Glycosyltransferase RgtA/B/C/D-like domain-containing protein</fullName>
    </recommendedName>
</protein>
<proteinExistence type="predicted"/>
<reference evidence="3 4" key="1">
    <citation type="submission" date="2020-02" db="EMBL/GenBank/DDBJ databases">
        <title>Full genome sequence of Nocardioides sp. R-3366.</title>
        <authorList>
            <person name="Im W.-T."/>
        </authorList>
    </citation>
    <scope>NUCLEOTIDE SEQUENCE [LARGE SCALE GENOMIC DNA]</scope>
    <source>
        <strain evidence="3 4">R-3366</strain>
    </source>
</reference>
<keyword evidence="2" id="KW-1133">Transmembrane helix</keyword>
<evidence type="ECO:0000256" key="1">
    <source>
        <dbReference type="SAM" id="MobiDB-lite"/>
    </source>
</evidence>
<feature type="transmembrane region" description="Helical" evidence="2">
    <location>
        <begin position="35"/>
        <end position="54"/>
    </location>
</feature>
<feature type="region of interest" description="Disordered" evidence="1">
    <location>
        <begin position="1"/>
        <end position="29"/>
    </location>
</feature>
<feature type="transmembrane region" description="Helical" evidence="2">
    <location>
        <begin position="357"/>
        <end position="374"/>
    </location>
</feature>
<keyword evidence="2" id="KW-0812">Transmembrane</keyword>
<dbReference type="RefSeq" id="WP_165230212.1">
    <property type="nucleotide sequence ID" value="NZ_CP049257.1"/>
</dbReference>
<feature type="transmembrane region" description="Helical" evidence="2">
    <location>
        <begin position="144"/>
        <end position="162"/>
    </location>
</feature>
<evidence type="ECO:0008006" key="5">
    <source>
        <dbReference type="Google" id="ProtNLM"/>
    </source>
</evidence>
<feature type="transmembrane region" description="Helical" evidence="2">
    <location>
        <begin position="235"/>
        <end position="260"/>
    </location>
</feature>